<accession>A0A1M4SCS4</accession>
<dbReference type="AlphaFoldDB" id="A0A1M4SCS4"/>
<dbReference type="RefSeq" id="WP_178138654.1">
    <property type="nucleotide sequence ID" value="NZ_FQUL01000002.1"/>
</dbReference>
<keyword evidence="3" id="KW-1185">Reference proteome</keyword>
<organism evidence="2 3">
    <name type="scientific">Ferrithrix thermotolerans DSM 19514</name>
    <dbReference type="NCBI Taxonomy" id="1121881"/>
    <lineage>
        <taxon>Bacteria</taxon>
        <taxon>Bacillati</taxon>
        <taxon>Actinomycetota</taxon>
        <taxon>Acidimicrobiia</taxon>
        <taxon>Acidimicrobiales</taxon>
        <taxon>Acidimicrobiaceae</taxon>
        <taxon>Ferrithrix</taxon>
    </lineage>
</organism>
<sequence>MNTLLPLILALFGVSMIYWTTKRRSVFPKAIVIASYIFYFAIVVVSIADAAGVLRR</sequence>
<dbReference type="EMBL" id="FQUL01000002">
    <property type="protein sequence ID" value="SHE30016.1"/>
    <property type="molecule type" value="Genomic_DNA"/>
</dbReference>
<feature type="transmembrane region" description="Helical" evidence="1">
    <location>
        <begin position="33"/>
        <end position="54"/>
    </location>
</feature>
<dbReference type="Proteomes" id="UP000184295">
    <property type="component" value="Unassembled WGS sequence"/>
</dbReference>
<protein>
    <submittedName>
        <fullName evidence="2">Uncharacterized protein</fullName>
    </submittedName>
</protein>
<keyword evidence="1" id="KW-0472">Membrane</keyword>
<keyword evidence="1" id="KW-0812">Transmembrane</keyword>
<evidence type="ECO:0000313" key="2">
    <source>
        <dbReference type="EMBL" id="SHE30016.1"/>
    </source>
</evidence>
<evidence type="ECO:0000313" key="3">
    <source>
        <dbReference type="Proteomes" id="UP000184295"/>
    </source>
</evidence>
<reference evidence="3" key="1">
    <citation type="submission" date="2016-11" db="EMBL/GenBank/DDBJ databases">
        <authorList>
            <person name="Varghese N."/>
            <person name="Submissions S."/>
        </authorList>
    </citation>
    <scope>NUCLEOTIDE SEQUENCE [LARGE SCALE GENOMIC DNA]</scope>
    <source>
        <strain evidence="3">DSM 19514</strain>
    </source>
</reference>
<name>A0A1M4SCS4_9ACTN</name>
<gene>
    <name evidence="2" type="ORF">SAMN02745225_00211</name>
</gene>
<proteinExistence type="predicted"/>
<evidence type="ECO:0000256" key="1">
    <source>
        <dbReference type="SAM" id="Phobius"/>
    </source>
</evidence>
<keyword evidence="1" id="KW-1133">Transmembrane helix</keyword>